<dbReference type="EMBL" id="KB726264">
    <property type="protein sequence ID" value="EMT72889.1"/>
    <property type="molecule type" value="Genomic_DNA"/>
</dbReference>
<evidence type="ECO:0000256" key="1">
    <source>
        <dbReference type="ARBA" id="ARBA00004370"/>
    </source>
</evidence>
<keyword evidence="2 7" id="KW-0645">Protease</keyword>
<comment type="subcellular location">
    <subcellularLocation>
        <location evidence="1">Membrane</location>
    </subcellularLocation>
</comment>
<reference evidence="8" key="1">
    <citation type="submission" date="2012-09" db="EMBL/GenBank/DDBJ databases">
        <title>Genome sequencing and comparative transcriptomics of race 1 and race 4 of banana pathogen: Fusarium oxysporum f. sp. cubense.</title>
        <authorList>
            <person name="Fang X."/>
            <person name="Huang J."/>
        </authorList>
    </citation>
    <scope>NUCLEOTIDE SEQUENCE [LARGE SCALE GENOMIC DNA]</scope>
    <source>
        <strain evidence="8">race 4</strain>
    </source>
</reference>
<dbReference type="Proteomes" id="UP000016929">
    <property type="component" value="Unassembled WGS sequence"/>
</dbReference>
<dbReference type="MEROPS" id="S12.002"/>
<evidence type="ECO:0000313" key="7">
    <source>
        <dbReference type="EMBL" id="EMT72889.1"/>
    </source>
</evidence>
<protein>
    <submittedName>
        <fullName evidence="7">D-aminopeptidase</fullName>
    </submittedName>
</protein>
<organism evidence="7 8">
    <name type="scientific">Fusarium oxysporum f. sp. cubense (strain race 4)</name>
    <name type="common">Panama disease fungus</name>
    <dbReference type="NCBI Taxonomy" id="2502994"/>
    <lineage>
        <taxon>Eukaryota</taxon>
        <taxon>Fungi</taxon>
        <taxon>Dikarya</taxon>
        <taxon>Ascomycota</taxon>
        <taxon>Pezizomycotina</taxon>
        <taxon>Sordariomycetes</taxon>
        <taxon>Hypocreomycetidae</taxon>
        <taxon>Hypocreales</taxon>
        <taxon>Nectriaceae</taxon>
        <taxon>Fusarium</taxon>
        <taxon>Fusarium oxysporum species complex</taxon>
    </lineage>
</organism>
<dbReference type="InterPro" id="IPR027279">
    <property type="entry name" value="D_amino_pept/lipop_sf"/>
</dbReference>
<dbReference type="InterPro" id="IPR001466">
    <property type="entry name" value="Beta-lactam-related"/>
</dbReference>
<evidence type="ECO:0000259" key="5">
    <source>
        <dbReference type="Pfam" id="PF00144"/>
    </source>
</evidence>
<dbReference type="NCBIfam" id="NF009622">
    <property type="entry name" value="PRK13128.1"/>
    <property type="match status" value="1"/>
</dbReference>
<dbReference type="Gene3D" id="2.40.128.50">
    <property type="match status" value="2"/>
</dbReference>
<dbReference type="OrthoDB" id="5946976at2759"/>
<evidence type="ECO:0000256" key="4">
    <source>
        <dbReference type="ARBA" id="ARBA00038215"/>
    </source>
</evidence>
<gene>
    <name evidence="7" type="ORF">FOC4_g10004380</name>
</gene>
<dbReference type="Pfam" id="PF00144">
    <property type="entry name" value="Beta-lactamase"/>
    <property type="match status" value="1"/>
</dbReference>
<sequence length="537" mass="58852">MPVSKEIVQDILKAIPARIRGPGGAVAVLSDGALVDQRVWGYADFNRRIPMTDDTLIPICSISKQMLCGLVADLEKNPTPKLAEKGDVKTQFEEKLKEILPELAKTGELKIDHLCNNRSGIRDYWAITLLWGAKPEDPYSIAEHNEKVLKTIKSTHFTPGTEYSYCNTNFNIVARVVEATTGESLSDLLNARIFGPAGMKTAQLGADTAKLPPPCVGYEGDEDRGYIPAENRIDEWAGDAGIIASLGDMIAYESFLDRSLFDPNSWYRAIFKPTSFTDGVPSIYSQGLGHSQYGSVSGIGHGGALRGFRLYRAHVPEERLSVVAMFNHEADAATLVEHIIQTTLALQKPPPPTLVDASPAWPGIYLDDGTQLAVTIKNGKKGQIVVNYANYAEPVNLTDPERGESRAMVAVVDGDNLRIHRLKENRTLNAKRLKIGDTPVDNSAFTGDFYSEEIGSIFHCVDQGGLMFGTFEGFLGHSPAQFMRYLGGDVWALANPRGMDAKPPGDWTLVFHRDEKGAVVGVTIGCWLARKIEFVKK</sequence>
<name>N1S457_FUSC4</name>
<evidence type="ECO:0000313" key="8">
    <source>
        <dbReference type="Proteomes" id="UP000016929"/>
    </source>
</evidence>
<dbReference type="Pfam" id="PF07930">
    <property type="entry name" value="DAP_B"/>
    <property type="match status" value="1"/>
</dbReference>
<reference evidence="8" key="2">
    <citation type="journal article" date="2014" name="PLoS ONE">
        <title>Genome and Transcriptome Analysis of the Fungal Pathogen Fusarium oxysporum f. sp. cubense Causing Banana Vascular Wilt Disease.</title>
        <authorList>
            <person name="Guo L."/>
            <person name="Han L."/>
            <person name="Yang L."/>
            <person name="Zeng H."/>
            <person name="Fan D."/>
            <person name="Zhu Y."/>
            <person name="Feng Y."/>
            <person name="Wang G."/>
            <person name="Peng C."/>
            <person name="Jiang X."/>
            <person name="Zhou D."/>
            <person name="Ni P."/>
            <person name="Liang C."/>
            <person name="Liu L."/>
            <person name="Wang J."/>
            <person name="Mao C."/>
            <person name="Fang X."/>
            <person name="Peng M."/>
            <person name="Huang J."/>
        </authorList>
    </citation>
    <scope>NUCLEOTIDE SEQUENCE [LARGE SCALE GENOMIC DNA]</scope>
    <source>
        <strain evidence="8">race 4</strain>
    </source>
</reference>
<dbReference type="Gene3D" id="3.40.710.10">
    <property type="entry name" value="DD-peptidase/beta-lactamase superfamily"/>
    <property type="match status" value="1"/>
</dbReference>
<dbReference type="InterPro" id="IPR012338">
    <property type="entry name" value="Beta-lactam/transpept-like"/>
</dbReference>
<dbReference type="InterPro" id="IPR050491">
    <property type="entry name" value="AmpC-like"/>
</dbReference>
<evidence type="ECO:0000259" key="6">
    <source>
        <dbReference type="Pfam" id="PF07930"/>
    </source>
</evidence>
<keyword evidence="2 7" id="KW-0031">Aminopeptidase</keyword>
<keyword evidence="3" id="KW-0472">Membrane</keyword>
<dbReference type="SUPFAM" id="SSF50886">
    <property type="entry name" value="D-aminopeptidase, middle and C-terminal domains"/>
    <property type="match status" value="2"/>
</dbReference>
<dbReference type="SUPFAM" id="SSF56601">
    <property type="entry name" value="beta-lactamase/transpeptidase-like"/>
    <property type="match status" value="1"/>
</dbReference>
<evidence type="ECO:0000256" key="2">
    <source>
        <dbReference type="ARBA" id="ARBA00022438"/>
    </source>
</evidence>
<evidence type="ECO:0000256" key="3">
    <source>
        <dbReference type="ARBA" id="ARBA00023136"/>
    </source>
</evidence>
<feature type="domain" description="Beta-lactamase-related" evidence="5">
    <location>
        <begin position="9"/>
        <end position="334"/>
    </location>
</feature>
<dbReference type="AlphaFoldDB" id="N1S457"/>
<comment type="similarity">
    <text evidence="4">Belongs to the peptidase S12 family.</text>
</comment>
<dbReference type="HOGENOM" id="CLU_020027_0_4_1"/>
<dbReference type="InterPro" id="IPR012856">
    <property type="entry name" value="DAP_B_dom"/>
</dbReference>
<dbReference type="PANTHER" id="PTHR46825:SF11">
    <property type="entry name" value="PENICILLIN-BINDING PROTEIN 4"/>
    <property type="match status" value="1"/>
</dbReference>
<feature type="domain" description="D-aminopeptidase" evidence="6">
    <location>
        <begin position="355"/>
        <end position="534"/>
    </location>
</feature>
<dbReference type="GO" id="GO:0016020">
    <property type="term" value="C:membrane"/>
    <property type="evidence" value="ECO:0007669"/>
    <property type="project" value="UniProtKB-SubCell"/>
</dbReference>
<keyword evidence="8" id="KW-1185">Reference proteome</keyword>
<proteinExistence type="inferred from homology"/>
<dbReference type="PANTHER" id="PTHR46825">
    <property type="entry name" value="D-ALANYL-D-ALANINE-CARBOXYPEPTIDASE/ENDOPEPTIDASE AMPH"/>
    <property type="match status" value="1"/>
</dbReference>
<dbReference type="GO" id="GO:0004177">
    <property type="term" value="F:aminopeptidase activity"/>
    <property type="evidence" value="ECO:0007669"/>
    <property type="project" value="UniProtKB-KW"/>
</dbReference>
<keyword evidence="2 7" id="KW-0378">Hydrolase</keyword>
<accession>N1S457</accession>